<dbReference type="CDD" id="cd03358">
    <property type="entry name" value="LbH_WxcM_N_like"/>
    <property type="match status" value="1"/>
</dbReference>
<reference evidence="5 6" key="1">
    <citation type="submission" date="2017-04" db="EMBL/GenBank/DDBJ databases">
        <title>Novel microbial lineages endemic to geothermal iron-oxide mats fill important gaps in the evolutionary history of Archaea.</title>
        <authorList>
            <person name="Jay Z.J."/>
            <person name="Beam J.P."/>
            <person name="Dlakic M."/>
            <person name="Rusch D.B."/>
            <person name="Kozubal M.A."/>
            <person name="Inskeep W.P."/>
        </authorList>
    </citation>
    <scope>NUCLEOTIDE SEQUENCE [LARGE SCALE GENOMIC DNA]</scope>
    <source>
        <strain evidence="5">ECH_B_SAG-M15</strain>
    </source>
</reference>
<dbReference type="PANTHER" id="PTHR43300">
    <property type="entry name" value="ACETYLTRANSFERASE"/>
    <property type="match status" value="1"/>
</dbReference>
<dbReference type="PANTHER" id="PTHR43300:SF10">
    <property type="entry name" value="2,3,4,5-TETRAHYDROPYRIDINE-2,6-DICARBOXYLATE N-ACETYLTRANSFERASE"/>
    <property type="match status" value="1"/>
</dbReference>
<dbReference type="InterPro" id="IPR018357">
    <property type="entry name" value="Hexapep_transf_CS"/>
</dbReference>
<evidence type="ECO:0000256" key="1">
    <source>
        <dbReference type="ARBA" id="ARBA00022605"/>
    </source>
</evidence>
<evidence type="ECO:0000256" key="3">
    <source>
        <dbReference type="ARBA" id="ARBA00022915"/>
    </source>
</evidence>
<dbReference type="EMBL" id="NEXJ01000025">
    <property type="protein sequence ID" value="PSN92349.1"/>
    <property type="molecule type" value="Genomic_DNA"/>
</dbReference>
<dbReference type="SUPFAM" id="SSF51161">
    <property type="entry name" value="Trimeric LpxA-like enzymes"/>
    <property type="match status" value="2"/>
</dbReference>
<evidence type="ECO:0000256" key="2">
    <source>
        <dbReference type="ARBA" id="ARBA00022679"/>
    </source>
</evidence>
<organism evidence="5 6">
    <name type="scientific">Candidatus Marsarchaeota G2 archaeon ECH_B_SAG-M15</name>
    <dbReference type="NCBI Taxonomy" id="1978162"/>
    <lineage>
        <taxon>Archaea</taxon>
        <taxon>Candidatus Marsarchaeota</taxon>
        <taxon>Candidatus Marsarchaeota group 2</taxon>
    </lineage>
</organism>
<dbReference type="Proteomes" id="UP000240490">
    <property type="component" value="Unassembled WGS sequence"/>
</dbReference>
<dbReference type="Gene3D" id="2.160.10.10">
    <property type="entry name" value="Hexapeptide repeat proteins"/>
    <property type="match status" value="1"/>
</dbReference>
<comment type="caution">
    <text evidence="5">The sequence shown here is derived from an EMBL/GenBank/DDBJ whole genome shotgun (WGS) entry which is preliminary data.</text>
</comment>
<keyword evidence="3" id="KW-0220">Diaminopimelate biosynthesis</keyword>
<dbReference type="Pfam" id="PF14602">
    <property type="entry name" value="Hexapep_2"/>
    <property type="match status" value="2"/>
</dbReference>
<keyword evidence="4" id="KW-0457">Lysine biosynthesis</keyword>
<evidence type="ECO:0000256" key="4">
    <source>
        <dbReference type="ARBA" id="ARBA00023154"/>
    </source>
</evidence>
<dbReference type="GO" id="GO:0016740">
    <property type="term" value="F:transferase activity"/>
    <property type="evidence" value="ECO:0007669"/>
    <property type="project" value="UniProtKB-KW"/>
</dbReference>
<name>A0A2R6B129_9ARCH</name>
<keyword evidence="1" id="KW-0028">Amino-acid biosynthesis</keyword>
<dbReference type="PROSITE" id="PS00101">
    <property type="entry name" value="HEXAPEP_TRANSFERASES"/>
    <property type="match status" value="1"/>
</dbReference>
<dbReference type="AlphaFoldDB" id="A0A2R6B129"/>
<gene>
    <name evidence="5" type="ORF">B9Q08_01500</name>
</gene>
<evidence type="ECO:0008006" key="7">
    <source>
        <dbReference type="Google" id="ProtNLM"/>
    </source>
</evidence>
<dbReference type="InterPro" id="IPR050179">
    <property type="entry name" value="Trans_hexapeptide_repeat"/>
</dbReference>
<accession>A0A2R6B129</accession>
<protein>
    <recommendedName>
        <fullName evidence="7">N-acetyltransferase</fullName>
    </recommendedName>
</protein>
<dbReference type="InterPro" id="IPR011004">
    <property type="entry name" value="Trimer_LpxA-like_sf"/>
</dbReference>
<proteinExistence type="predicted"/>
<dbReference type="InterPro" id="IPR001451">
    <property type="entry name" value="Hexapep"/>
</dbReference>
<sequence>MFFEGEYRVYGATELGDECFIGHSVVLGHPVRANLLEGVRHLDKRNLDSISEGCRIGSQCIIRSGSVVYERAKLSDKVETGHSVLIREDVEIGEGSRIGTRSILDGGVMVGKKVNIQSGVYLPPGSVVWDGVFIGPFVIVTNDLYPPSPKVLGVRINEGATIGAGSILIAGVSIGRGAVVGAGSIVTKDIPENGFALGTPAKIVGTRETYEAKKEKYLKG</sequence>
<evidence type="ECO:0000313" key="6">
    <source>
        <dbReference type="Proteomes" id="UP000240490"/>
    </source>
</evidence>
<evidence type="ECO:0000313" key="5">
    <source>
        <dbReference type="EMBL" id="PSN92349.1"/>
    </source>
</evidence>
<keyword evidence="2" id="KW-0808">Transferase</keyword>